<dbReference type="CDD" id="cd00609">
    <property type="entry name" value="AAT_like"/>
    <property type="match status" value="1"/>
</dbReference>
<dbReference type="InterPro" id="IPR015424">
    <property type="entry name" value="PyrdxlP-dep_Trfase"/>
</dbReference>
<dbReference type="Pfam" id="PF00392">
    <property type="entry name" value="GntR"/>
    <property type="match status" value="1"/>
</dbReference>
<dbReference type="EMBL" id="BAABJO010000020">
    <property type="protein sequence ID" value="GAA5129193.1"/>
    <property type="molecule type" value="Genomic_DNA"/>
</dbReference>
<evidence type="ECO:0000256" key="2">
    <source>
        <dbReference type="ARBA" id="ARBA00022898"/>
    </source>
</evidence>
<evidence type="ECO:0000313" key="7">
    <source>
        <dbReference type="EMBL" id="GAA5129193.1"/>
    </source>
</evidence>
<keyword evidence="8" id="KW-1185">Reference proteome</keyword>
<dbReference type="SMART" id="SM00345">
    <property type="entry name" value="HTH_GNTR"/>
    <property type="match status" value="1"/>
</dbReference>
<dbReference type="SUPFAM" id="SSF46785">
    <property type="entry name" value="Winged helix' DNA-binding domain"/>
    <property type="match status" value="1"/>
</dbReference>
<dbReference type="PROSITE" id="PS50949">
    <property type="entry name" value="HTH_GNTR"/>
    <property type="match status" value="1"/>
</dbReference>
<dbReference type="InterPro" id="IPR036388">
    <property type="entry name" value="WH-like_DNA-bd_sf"/>
</dbReference>
<dbReference type="Pfam" id="PF00155">
    <property type="entry name" value="Aminotran_1_2"/>
    <property type="match status" value="1"/>
</dbReference>
<evidence type="ECO:0000256" key="4">
    <source>
        <dbReference type="ARBA" id="ARBA00023125"/>
    </source>
</evidence>
<protein>
    <submittedName>
        <fullName evidence="7">PLP-dependent aminotransferase family protein</fullName>
    </submittedName>
</protein>
<evidence type="ECO:0000256" key="5">
    <source>
        <dbReference type="ARBA" id="ARBA00023163"/>
    </source>
</evidence>
<evidence type="ECO:0000256" key="1">
    <source>
        <dbReference type="ARBA" id="ARBA00005384"/>
    </source>
</evidence>
<keyword evidence="3" id="KW-0805">Transcription regulation</keyword>
<feature type="domain" description="HTH gntR-type" evidence="6">
    <location>
        <begin position="21"/>
        <end position="89"/>
    </location>
</feature>
<dbReference type="InterPro" id="IPR004839">
    <property type="entry name" value="Aminotransferase_I/II_large"/>
</dbReference>
<keyword evidence="4" id="KW-0238">DNA-binding</keyword>
<dbReference type="PANTHER" id="PTHR46577:SF1">
    <property type="entry name" value="HTH-TYPE TRANSCRIPTIONAL REGULATORY PROTEIN GABR"/>
    <property type="match status" value="1"/>
</dbReference>
<keyword evidence="7" id="KW-0032">Aminotransferase</keyword>
<organism evidence="7 8">
    <name type="scientific">Pseudonocardia adelaidensis</name>
    <dbReference type="NCBI Taxonomy" id="648754"/>
    <lineage>
        <taxon>Bacteria</taxon>
        <taxon>Bacillati</taxon>
        <taxon>Actinomycetota</taxon>
        <taxon>Actinomycetes</taxon>
        <taxon>Pseudonocardiales</taxon>
        <taxon>Pseudonocardiaceae</taxon>
        <taxon>Pseudonocardia</taxon>
    </lineage>
</organism>
<evidence type="ECO:0000313" key="8">
    <source>
        <dbReference type="Proteomes" id="UP001500804"/>
    </source>
</evidence>
<name>A0ABP9NQD0_9PSEU</name>
<keyword evidence="5" id="KW-0804">Transcription</keyword>
<dbReference type="GO" id="GO:0008483">
    <property type="term" value="F:transaminase activity"/>
    <property type="evidence" value="ECO:0007669"/>
    <property type="project" value="UniProtKB-KW"/>
</dbReference>
<gene>
    <name evidence="7" type="ORF">GCM10023320_49310</name>
</gene>
<dbReference type="Gene3D" id="3.40.640.10">
    <property type="entry name" value="Type I PLP-dependent aspartate aminotransferase-like (Major domain)"/>
    <property type="match status" value="1"/>
</dbReference>
<comment type="caution">
    <text evidence="7">The sequence shown here is derived from an EMBL/GenBank/DDBJ whole genome shotgun (WGS) entry which is preliminary data.</text>
</comment>
<dbReference type="PRINTS" id="PR00035">
    <property type="entry name" value="HTHGNTR"/>
</dbReference>
<dbReference type="CDD" id="cd07377">
    <property type="entry name" value="WHTH_GntR"/>
    <property type="match status" value="1"/>
</dbReference>
<keyword evidence="2" id="KW-0663">Pyridoxal phosphate</keyword>
<dbReference type="InterPro" id="IPR015421">
    <property type="entry name" value="PyrdxlP-dep_Trfase_major"/>
</dbReference>
<dbReference type="SUPFAM" id="SSF53383">
    <property type="entry name" value="PLP-dependent transferases"/>
    <property type="match status" value="1"/>
</dbReference>
<reference evidence="8" key="1">
    <citation type="journal article" date="2019" name="Int. J. Syst. Evol. Microbiol.">
        <title>The Global Catalogue of Microorganisms (GCM) 10K type strain sequencing project: providing services to taxonomists for standard genome sequencing and annotation.</title>
        <authorList>
            <consortium name="The Broad Institute Genomics Platform"/>
            <consortium name="The Broad Institute Genome Sequencing Center for Infectious Disease"/>
            <person name="Wu L."/>
            <person name="Ma J."/>
        </authorList>
    </citation>
    <scope>NUCLEOTIDE SEQUENCE [LARGE SCALE GENOMIC DNA]</scope>
    <source>
        <strain evidence="8">JCM 18302</strain>
    </source>
</reference>
<dbReference type="Proteomes" id="UP001500804">
    <property type="component" value="Unassembled WGS sequence"/>
</dbReference>
<evidence type="ECO:0000259" key="6">
    <source>
        <dbReference type="PROSITE" id="PS50949"/>
    </source>
</evidence>
<dbReference type="InterPro" id="IPR036390">
    <property type="entry name" value="WH_DNA-bd_sf"/>
</dbReference>
<proteinExistence type="inferred from homology"/>
<dbReference type="Gene3D" id="1.10.10.10">
    <property type="entry name" value="Winged helix-like DNA-binding domain superfamily/Winged helix DNA-binding domain"/>
    <property type="match status" value="1"/>
</dbReference>
<dbReference type="InterPro" id="IPR000524">
    <property type="entry name" value="Tscrpt_reg_HTH_GntR"/>
</dbReference>
<comment type="similarity">
    <text evidence="1">In the C-terminal section; belongs to the class-I pyridoxal-phosphate-dependent aminotransferase family.</text>
</comment>
<evidence type="ECO:0000256" key="3">
    <source>
        <dbReference type="ARBA" id="ARBA00023015"/>
    </source>
</evidence>
<keyword evidence="7" id="KW-0808">Transferase</keyword>
<accession>A0ABP9NQD0</accession>
<sequence length="503" mass="54176">MNGSRRGIDRVDLLVQLHGRHDLAGQVYREIRSAIVEGRVRPPDALPSIRDLAQMLAVSRNTVAIAYDRLVADGFIASRMGVGMFVRRAAQTAPAAYSVRSVLRPRPLWEQMDDSSDTVHSEAAFDFRNDLPDAGEFPFATWRSLLATELRCGAVSDAALGHPAGHAGLRAAIARHVGLSRSMHVDADDVCVTNGAQQAIDLVARVVVEPGDVVAVEDPGCPSAREAFRAHGARMVGVRVDGEGLVVDALPEAARLVFVTPSHQNPLGMTMSPDRRRDLLEWAERSGAAVVEDDRGSEFHAGPRPPAPLRNTDHSDRVLYISSFSTVLLPTLRLGYVIVPPSLRDAVHRAKYVAGGSANTPLQAAAARFIEEGRLTRHIRRMRNIYAARRHLLRAALGDELSEHLRLVPSAAGLRLAVLLHRHTDDRLVVARAVAAGVTVRPLSGHAVTAPARHGLLLGCGAIPSDRIAAGVRRLRYVLDALPTASEAIPTADYYASTGTAAV</sequence>
<dbReference type="PANTHER" id="PTHR46577">
    <property type="entry name" value="HTH-TYPE TRANSCRIPTIONAL REGULATORY PROTEIN GABR"/>
    <property type="match status" value="1"/>
</dbReference>
<dbReference type="InterPro" id="IPR051446">
    <property type="entry name" value="HTH_trans_reg/aminotransferase"/>
</dbReference>